<reference evidence="5" key="1">
    <citation type="submission" date="2023-06" db="EMBL/GenBank/DDBJ databases">
        <authorList>
            <person name="Delattre M."/>
        </authorList>
    </citation>
    <scope>NUCLEOTIDE SEQUENCE</scope>
    <source>
        <strain evidence="5">AF72</strain>
    </source>
</reference>
<evidence type="ECO:0000256" key="1">
    <source>
        <dbReference type="SAM" id="Coils"/>
    </source>
</evidence>
<feature type="domain" description="HSA" evidence="4">
    <location>
        <begin position="261"/>
        <end position="321"/>
    </location>
</feature>
<dbReference type="Pfam" id="PF00176">
    <property type="entry name" value="SNF2-rel_dom"/>
    <property type="match status" value="1"/>
</dbReference>
<feature type="compositionally biased region" description="Basic and acidic residues" evidence="2">
    <location>
        <begin position="9"/>
        <end position="19"/>
    </location>
</feature>
<feature type="compositionally biased region" description="Basic and acidic residues" evidence="2">
    <location>
        <begin position="1667"/>
        <end position="1682"/>
    </location>
</feature>
<feature type="coiled-coil region" evidence="1">
    <location>
        <begin position="301"/>
        <end position="328"/>
    </location>
</feature>
<feature type="domain" description="SNF2 N-terminal" evidence="3">
    <location>
        <begin position="509"/>
        <end position="786"/>
    </location>
</feature>
<dbReference type="InterPro" id="IPR014012">
    <property type="entry name" value="HSA_dom"/>
</dbReference>
<feature type="non-terminal residue" evidence="5">
    <location>
        <position position="2099"/>
    </location>
</feature>
<dbReference type="GO" id="GO:0005524">
    <property type="term" value="F:ATP binding"/>
    <property type="evidence" value="ECO:0007669"/>
    <property type="project" value="InterPro"/>
</dbReference>
<dbReference type="InterPro" id="IPR027417">
    <property type="entry name" value="P-loop_NTPase"/>
</dbReference>
<gene>
    <name evidence="5" type="ORF">MSPICULIGERA_LOCUS19041</name>
</gene>
<feature type="region of interest" description="Disordered" evidence="2">
    <location>
        <begin position="206"/>
        <end position="231"/>
    </location>
</feature>
<evidence type="ECO:0000313" key="5">
    <source>
        <dbReference type="EMBL" id="CAJ0580865.1"/>
    </source>
</evidence>
<evidence type="ECO:0000259" key="3">
    <source>
        <dbReference type="Pfam" id="PF00176"/>
    </source>
</evidence>
<sequence length="2099" mass="238280">MPPTSRRSQKGDKQPKPPEKTASTTKPKRKSNVATVSPAVVTMPAVLPLIKVATGLNDNDDGELPVTPQNDPPSRVARKTPARTKKMAVKGMPAPQKGTRTKKATGGSTARKAAHRRKPQSRGASKTPLPDPNIRLFQNGEPGQSTSGEQPQQPPPPPVKRKLDPFVSLPPLKPGKCRLLELCGEPPNSAKLKALPVQLATAIQKHAADAEERRGIQQGSRDEGRFGDDPEDDVEKMLLKRVNMMKSKGLWSGAMLPRSVAPPRRMTVWDQMLKEVVMMHRDFKCERIFANKFRKQIGKEVVKFHADLKQAEKRRKEERKAAREALVQEFYSLERWRPKLSPYVYSAASVGERLSRKIVREHAITLLPYKYRMFPELVEIFRGELHPYIGQYYVREKDREYNPKLRSLRVRCDSLWSTMLTSILKATGSPTIFFDVFNFVLDYTQRTIALHLLQKPPVAPQLPNPSNSLEALCDGTREFAGPLALNISGKQFPNRMDFAHAPYDFLRGYQHAGLNWLLNLHQKGISGILADESGLGKRRQIATLFALIAPCEKPNLIVCAPDFVDEWVVELKKTAPELKVTVCFNLPDLDMKMDVIIVAFTKYLEHAGFMTPLPVHRWNYQVFDEPLNIDYYQKLNWAKLGPLDAQTQMAKYRVLLRRKPLPSDPFELIALCQFIFPDWIQQGFERKGQNLVDWLSSFNLVEAVDAAEVDGIRKRLLQIINPYVLRRTKKEVEKQLPKNREVVVRCQLYPHQRILYDEYQSLPRSRSDVDIITAATGLWKICNHPDVFEEMHNNGSYLLEMERTHLPGALFDLDAERTEFVERHFLRRIVANVGYEPLRPLRRGPICPRMGHYRFVSEVDAERRPNAFKMKRRKETEALLYRKLLRRSKEDALNDELWTSPITGLRYISVDDYDEGTKRLLPFKHFVSIKQMYDWNRELLDPLPGLFEHTLLKSQLKLVRWILYSPPAVRVSNNFRPGQGRMSYYRILDEAHDKYHAWASANEGTQRALPCQDLADTDPFPNALHRLSVMTSTPVGRSSGKLDALAVLLRDLRWRNHKIMIYTQMTEMVHRLRWYLDQKGFSNVWFGEHTPMIQDYALQKHFEDDKRYVIGIAAAGCGRPRFRFPGVDTIIFYDCDWNLKLKSDELYKYYGVDYATPTTIYRFIAEGTVEEVFLKHQLRDRSYRMDYSVPGAGKLFEQVSVVNRAIDTLLNGKRSHTVLEKLISNVNDIQWARRPQESLIKMIQFWSLNWGHPMLEYDMEGINSDPIDLTKEVRNIKQGLLYGGAPNERLVTRRLRLERFETGKVIRSDEPEYGQSIHDPWGKSVKRMEMQARHPKELTYQWDSEDDILELPWKLNPKEKAVLKKKLRAIPKLAPESKLLNTFYDDVSYGHMYRKQSVFLEDEDYPEMTRPFLKYRLQGRKRKKAMKRGKHDNGDATLPRRADPKLKTPAQRKKPGLEAAKPTTAAKEKPGSKSAMPITKRMVNGTSKLPMKAGPSGVSAGDMPSTSRAGGSSTARTGRIVDRPPTLSTFKRPRTPPQLVREHADYEGPPWTTQEDEALQKAYAISANFEYISTFVGGSSVTYRTPLQCWNRVNALRNMARLPASKAESREKLTTSLQAMQSTVKQKPNILRRMTPSKQATPPEQIARLQALDVNVTVNQRPAELLTRQENRRYPSADRREGFNPNLPSTSAASAESGLWGRETRLEMRQPAIPCPAETLVSRENTVIEVPPLPRPMPTLVQPAVPEPRPPPPAEQHVPVASTAAAPRRIAVSNVPTQNFTENPPRIATFVPGSQPANQQPIYRAIAPSNQTSTIRTTAQRVTLPVNYNNAQPGSTQPPPYTATERPPTQPIRTTAGTAPRVMQRVPQVKAGPRMVVNQAPSGERPALVFSNPQHVRMVQRPVQTRRPSQGHHAQPGQQQLPHFQQQTPVTMLIPNRGGQIATPVRRITNQPTNRMVNVVQMVNNPGNQQPGTSRTYTAVGGANLPIHSGAVQLSRRQIHPGRTPIISVAVPPNRQMQHQGTPGQDHGGPYAIAGQMTFQHTHQSGQTSTLTVPRLIAVSQAPQTQHLLQQPTTTTTQNQPSPPQTGGLPSVSTLERRT</sequence>
<dbReference type="Proteomes" id="UP001177023">
    <property type="component" value="Unassembled WGS sequence"/>
</dbReference>
<dbReference type="Gene3D" id="3.40.50.300">
    <property type="entry name" value="P-loop containing nucleotide triphosphate hydrolases"/>
    <property type="match status" value="2"/>
</dbReference>
<dbReference type="EMBL" id="CATQJA010002662">
    <property type="protein sequence ID" value="CAJ0580865.1"/>
    <property type="molecule type" value="Genomic_DNA"/>
</dbReference>
<evidence type="ECO:0000259" key="4">
    <source>
        <dbReference type="Pfam" id="PF07529"/>
    </source>
</evidence>
<comment type="caution">
    <text evidence="5">The sequence shown here is derived from an EMBL/GenBank/DDBJ whole genome shotgun (WGS) entry which is preliminary data.</text>
</comment>
<feature type="region of interest" description="Disordered" evidence="2">
    <location>
        <begin position="1902"/>
        <end position="1922"/>
    </location>
</feature>
<dbReference type="PANTHER" id="PTHR10799">
    <property type="entry name" value="SNF2/RAD54 HELICASE FAMILY"/>
    <property type="match status" value="1"/>
</dbReference>
<protein>
    <submittedName>
        <fullName evidence="5">Uncharacterized protein</fullName>
    </submittedName>
</protein>
<feature type="region of interest" description="Disordered" evidence="2">
    <location>
        <begin position="1830"/>
        <end position="1855"/>
    </location>
</feature>
<keyword evidence="1" id="KW-0175">Coiled coil</keyword>
<feature type="compositionally biased region" description="Basic residues" evidence="2">
    <location>
        <begin position="76"/>
        <end position="88"/>
    </location>
</feature>
<feature type="compositionally biased region" description="Basic and acidic residues" evidence="2">
    <location>
        <begin position="1431"/>
        <end position="1446"/>
    </location>
</feature>
<evidence type="ECO:0000256" key="2">
    <source>
        <dbReference type="SAM" id="MobiDB-lite"/>
    </source>
</evidence>
<keyword evidence="6" id="KW-1185">Reference proteome</keyword>
<feature type="compositionally biased region" description="Basic residues" evidence="2">
    <location>
        <begin position="1418"/>
        <end position="1430"/>
    </location>
</feature>
<proteinExistence type="predicted"/>
<name>A0AA36GD02_9BILA</name>
<evidence type="ECO:0000313" key="6">
    <source>
        <dbReference type="Proteomes" id="UP001177023"/>
    </source>
</evidence>
<accession>A0AA36GD02</accession>
<dbReference type="Gene3D" id="3.40.50.10810">
    <property type="entry name" value="Tandem AAA-ATPase domain"/>
    <property type="match status" value="1"/>
</dbReference>
<dbReference type="InterPro" id="IPR000330">
    <property type="entry name" value="SNF2_N"/>
</dbReference>
<feature type="region of interest" description="Disordered" evidence="2">
    <location>
        <begin position="2070"/>
        <end position="2099"/>
    </location>
</feature>
<feature type="region of interest" description="Disordered" evidence="2">
    <location>
        <begin position="2013"/>
        <end position="2032"/>
    </location>
</feature>
<feature type="compositionally biased region" description="Basic and acidic residues" evidence="2">
    <location>
        <begin position="206"/>
        <end position="228"/>
    </location>
</feature>
<feature type="region of interest" description="Disordered" evidence="2">
    <location>
        <begin position="1418"/>
        <end position="1534"/>
    </location>
</feature>
<dbReference type="InterPro" id="IPR038718">
    <property type="entry name" value="SNF2-like_sf"/>
</dbReference>
<feature type="region of interest" description="Disordered" evidence="2">
    <location>
        <begin position="55"/>
        <end position="170"/>
    </location>
</feature>
<dbReference type="Pfam" id="PF07529">
    <property type="entry name" value="HSA"/>
    <property type="match status" value="1"/>
</dbReference>
<feature type="region of interest" description="Disordered" evidence="2">
    <location>
        <begin position="1667"/>
        <end position="1697"/>
    </location>
</feature>
<organism evidence="5 6">
    <name type="scientific">Mesorhabditis spiculigera</name>
    <dbReference type="NCBI Taxonomy" id="96644"/>
    <lineage>
        <taxon>Eukaryota</taxon>
        <taxon>Metazoa</taxon>
        <taxon>Ecdysozoa</taxon>
        <taxon>Nematoda</taxon>
        <taxon>Chromadorea</taxon>
        <taxon>Rhabditida</taxon>
        <taxon>Rhabditina</taxon>
        <taxon>Rhabditomorpha</taxon>
        <taxon>Rhabditoidea</taxon>
        <taxon>Rhabditidae</taxon>
        <taxon>Mesorhabditinae</taxon>
        <taxon>Mesorhabditis</taxon>
    </lineage>
</organism>
<feature type="compositionally biased region" description="Low complexity" evidence="2">
    <location>
        <begin position="2070"/>
        <end position="2080"/>
    </location>
</feature>
<feature type="region of interest" description="Disordered" evidence="2">
    <location>
        <begin position="1"/>
        <end position="43"/>
    </location>
</feature>
<dbReference type="SUPFAM" id="SSF52540">
    <property type="entry name" value="P-loop containing nucleoside triphosphate hydrolases"/>
    <property type="match status" value="2"/>
</dbReference>
<feature type="compositionally biased region" description="Polar residues" evidence="2">
    <location>
        <begin position="1504"/>
        <end position="1516"/>
    </location>
</feature>